<organism evidence="2">
    <name type="scientific">Arabidopsis thaliana</name>
    <name type="common">Mouse-ear cress</name>
    <dbReference type="NCBI Taxonomy" id="3702"/>
    <lineage>
        <taxon>Eukaryota</taxon>
        <taxon>Viridiplantae</taxon>
        <taxon>Streptophyta</taxon>
        <taxon>Embryophyta</taxon>
        <taxon>Tracheophyta</taxon>
        <taxon>Spermatophyta</taxon>
        <taxon>Magnoliopsida</taxon>
        <taxon>eudicotyledons</taxon>
        <taxon>Gunneridae</taxon>
        <taxon>Pentapetalae</taxon>
        <taxon>rosids</taxon>
        <taxon>malvids</taxon>
        <taxon>Brassicales</taxon>
        <taxon>Brassicaceae</taxon>
        <taxon>Camelineae</taxon>
        <taxon>Arabidopsis</taxon>
    </lineage>
</organism>
<dbReference type="InterPro" id="IPR025558">
    <property type="entry name" value="DUF4283"/>
</dbReference>
<dbReference type="InterPro" id="IPR040256">
    <property type="entry name" value="At4g02000-like"/>
</dbReference>
<reference evidence="2" key="1">
    <citation type="submission" date="1997-06" db="EMBL/GenBank/DDBJ databases">
        <title>The A. thaliana Genome Sequencing Project.</title>
        <authorList>
            <person name="WashU"/>
        </authorList>
    </citation>
    <scope>NUCLEOTIDE SEQUENCE</scope>
</reference>
<dbReference type="Pfam" id="PF14111">
    <property type="entry name" value="DUF4283"/>
    <property type="match status" value="1"/>
</dbReference>
<evidence type="ECO:0000313" key="2">
    <source>
        <dbReference type="EMBL" id="AAB61044.1"/>
    </source>
</evidence>
<reference key="4">
    <citation type="journal article" date="2000" name="Nature">
        <title>Sequence and analysis of chromosome 5 of the plant Arabidopsis thaliana.</title>
        <authorList>
            <consortium name="Kazusa DNA Research Institute"/>
            <consortium name="Cold Spring Harbor and Washington University in St Louis Sequencing Consortium"/>
            <consortium name="European Union Arabidopsis Genome Sequencing Consortium"/>
            <person name="Tabata S."/>
            <person name="Kaneko T."/>
            <person name="Nakamura Y."/>
            <person name="Kotani H."/>
            <person name="Kato T."/>
            <person name="Asamizu E."/>
            <person name="Miyajima N."/>
            <person name="Sasamoto S."/>
            <person name="Kimura T."/>
            <person name="Hosouchi T."/>
            <person name="Kawashima K."/>
            <person name="Kohara M."/>
            <person name="Matsumoto M."/>
            <person name="Matsuno A."/>
            <person name="Muraki A."/>
            <person name="Nakayama S."/>
            <person name="Nakazaki N."/>
            <person name="Naruo K."/>
            <person name="Okumura S."/>
            <person name="Shinpo S."/>
            <person name="Takeuchi C."/>
            <person name="Wada T."/>
            <person name="Watanabe A."/>
            <person name="Yamada M."/>
            <person name="Yasuda M."/>
            <person name="Sato S."/>
            <person name="de la Bastide M."/>
            <person name="Huang E."/>
            <person name="Spiegel L."/>
            <person name="Gnoj L."/>
            <person name="O'Shaughnessy A."/>
            <person name="Preston R."/>
            <person name="Habermann K."/>
            <person name="Murray J."/>
            <person name="Johnson D."/>
            <person name="Rohlfing T."/>
            <person name="Nelson J."/>
            <person name="Stoneking T."/>
            <person name="Pepin K."/>
            <person name="Spieth J."/>
            <person name="Sekhon M."/>
            <person name="Armstrong J."/>
            <person name="Becker M."/>
            <person name="Belter E."/>
            <person name="Cordum H."/>
            <person name="Cordes M."/>
            <person name="Courtney L."/>
            <person name="Courtney W."/>
            <person name="Dante M."/>
            <person name="Du H."/>
            <person name="Edwards J."/>
            <person name="Fryman J."/>
            <person name="Haakensen B."/>
            <person name="Lamar E."/>
            <person name="Latreille P."/>
            <person name="Leonard S."/>
            <person name="Meyer R."/>
            <person name="Mulvaney E."/>
            <person name="Ozersky P."/>
            <person name="Riley A."/>
            <person name="Strowmatt C."/>
            <person name="Wagner-McPherson C."/>
            <person name="Wollam A."/>
            <person name="Yoakum M."/>
            <person name="Bell M."/>
            <person name="Dedhia N."/>
            <person name="Parnell L."/>
            <person name="Shah R."/>
            <person name="Rodriguez M."/>
            <person name="See L.H."/>
            <person name="Vil D."/>
            <person name="Baker J."/>
            <person name="Kirchoff K."/>
            <person name="Toth K."/>
            <person name="King L."/>
            <person name="Bahret A."/>
            <person name="Miller B."/>
            <person name="Marra M."/>
            <person name="Martienssen R."/>
            <person name="McCombie W.R."/>
            <person name="Wilson R.K."/>
            <person name="Murphy G."/>
            <person name="Bancroft I."/>
            <person name="Volckaert G."/>
            <person name="Wambutt R."/>
            <person name="Dusterhoft A."/>
            <person name="Stiekema W."/>
            <person name="Pohl T."/>
            <person name="Entian K.D."/>
            <person name="Terryn N."/>
            <person name="Hartley N."/>
            <person name="Bent E."/>
            <person name="Johnson S."/>
            <person name="Langham S.A."/>
            <person name="McCullagh B."/>
            <person name="Robben J."/>
            <person name="Grymonprez B."/>
            <person name="Zimmermann W."/>
            <person name="Ramsperger U."/>
            <person name="Wedler H."/>
            <person name="Balke K."/>
            <person name="Wedler E."/>
            <person name="Peters S."/>
            <person name="van Staveren M."/>
            <person name="Dirkse W."/>
            <person name="Mooijman P."/>
            <person name="Lankhorst R.K."/>
            <person name="Weitzenegger T."/>
            <person name="Bothe G."/>
            <person name="Rose M."/>
            <person name="Hauf J."/>
            <person name="Berneiser S."/>
            <person name="Hempel S."/>
            <person name="Feldpausch M."/>
            <person name="Lamberth S."/>
            <person name="Villarroel R."/>
            <person name="Gielen J."/>
            <person name="Ardiles W."/>
            <person name="Bents O."/>
            <person name="Lemcke K."/>
            <person name="Kolesov G."/>
            <person name="Mayer K."/>
            <person name="Rudd S."/>
            <person name="Schoof H."/>
            <person name="Schueller C."/>
            <person name="Zaccaria P."/>
            <person name="Mewes H.W."/>
            <person name="Bevan M."/>
            <person name="Fransz P."/>
        </authorList>
    </citation>
    <scope>NUCLEOTIDE SEQUENCE [LARGE SCALE GENOMIC DNA]</scope>
    <source>
        <strain>cv. Columbia</strain>
    </source>
</reference>
<proteinExistence type="predicted"/>
<feature type="domain" description="DUF4283" evidence="1">
    <location>
        <begin position="34"/>
        <end position="114"/>
    </location>
</feature>
<dbReference type="PANTHER" id="PTHR31286">
    <property type="entry name" value="GLYCINE-RICH CELL WALL STRUCTURAL PROTEIN 1.8-LIKE"/>
    <property type="match status" value="1"/>
</dbReference>
<dbReference type="PANTHER" id="PTHR31286:SF162">
    <property type="entry name" value="DUF4283 DOMAIN-CONTAINING PROTEIN-RELATED"/>
    <property type="match status" value="1"/>
</dbReference>
<accession>O04627</accession>
<dbReference type="PIR" id="T01758">
    <property type="entry name" value="T01758"/>
</dbReference>
<protein>
    <submittedName>
        <fullName evidence="2">F2P16.1 protein</fullName>
    </submittedName>
</protein>
<reference evidence="2" key="3">
    <citation type="submission" date="1997-06" db="EMBL/GenBank/DDBJ databases">
        <authorList>
            <person name="Waterston R."/>
        </authorList>
    </citation>
    <scope>NUCLEOTIDE SEQUENCE</scope>
</reference>
<evidence type="ECO:0000259" key="1">
    <source>
        <dbReference type="Pfam" id="PF14111"/>
    </source>
</evidence>
<dbReference type="EMBL" id="AF007270">
    <property type="protein sequence ID" value="AAB61044.1"/>
    <property type="molecule type" value="Genomic_DNA"/>
</dbReference>
<name>O04627_ARATH</name>
<dbReference type="ExpressionAtlas" id="O04627">
    <property type="expression patterns" value="differential"/>
</dbReference>
<gene>
    <name evidence="2" type="primary">F2P16.1</name>
</gene>
<reference evidence="2" key="5">
    <citation type="submission" date="2001-05" db="EMBL/GenBank/DDBJ databases">
        <authorList>
            <person name="Wilson R."/>
        </authorList>
    </citation>
    <scope>NUCLEOTIDE SEQUENCE</scope>
</reference>
<dbReference type="AlphaFoldDB" id="O04627"/>
<reference evidence="2" key="2">
    <citation type="submission" date="1997-06" db="EMBL/GenBank/DDBJ databases">
        <title>The sequence of A. thaliana F2P16.</title>
        <authorList>
            <person name="Miller N."/>
            <person name="Beck C."/>
            <person name="Kramer J."/>
            <person name="Bauer C."/>
        </authorList>
    </citation>
    <scope>NUCLEOTIDE SEQUENCE</scope>
</reference>
<sequence>MADNLIRVVQDINLGVDDASVTIPEAMVAQAAVDNRFILLGRPVMPRRQNLRSIVASMPRVWGQSGLVHGRLIPGNQFQFIFPSEESLEMVVRRGPGAFNDRMLILQRWTPMANAPPLNTIPFWIQIRGIPYQFLSRDVIEAIGRAIGDVMDVDYDVEAVARVEFVQGPPNQAMVIREIGPEEKNSDAEEIIPVVNAPEDAEDAEVLSDIDRDHNAMDDYADYQEVGVHTACTVERWILMSCSIPSPFLRMLRATYQTMKVTRGTRMYFIQVMKLWSRLFAIRKRWQ</sequence>